<dbReference type="AlphaFoldDB" id="A0A0V0S521"/>
<comment type="caution">
    <text evidence="1">The sequence shown here is derived from an EMBL/GenBank/DDBJ whole genome shotgun (WGS) entry which is preliminary data.</text>
</comment>
<name>A0A0V0S521_9BILA</name>
<keyword evidence="2" id="KW-1185">Reference proteome</keyword>
<evidence type="ECO:0000313" key="2">
    <source>
        <dbReference type="Proteomes" id="UP000054630"/>
    </source>
</evidence>
<dbReference type="EMBL" id="JYDL01000037">
    <property type="protein sequence ID" value="KRX21778.1"/>
    <property type="molecule type" value="Genomic_DNA"/>
</dbReference>
<reference evidence="1 2" key="1">
    <citation type="submission" date="2015-01" db="EMBL/GenBank/DDBJ databases">
        <title>Evolution of Trichinella species and genotypes.</title>
        <authorList>
            <person name="Korhonen P.K."/>
            <person name="Edoardo P."/>
            <person name="Giuseppe L.R."/>
            <person name="Gasser R.B."/>
        </authorList>
    </citation>
    <scope>NUCLEOTIDE SEQUENCE [LARGE SCALE GENOMIC DNA]</scope>
    <source>
        <strain evidence="1">ISS37</strain>
    </source>
</reference>
<gene>
    <name evidence="1" type="ORF">T07_5855</name>
</gene>
<accession>A0A0V0S521</accession>
<proteinExistence type="predicted"/>
<sequence length="66" mass="7443">LALKTMHMQPAVLKSKHCEAQPKTDLATTVKYHSFHLLFLHRHFEVSAMVLFCGAVPFLTLASLHV</sequence>
<protein>
    <submittedName>
        <fullName evidence="1">Uncharacterized protein</fullName>
    </submittedName>
</protein>
<dbReference type="Proteomes" id="UP000054630">
    <property type="component" value="Unassembled WGS sequence"/>
</dbReference>
<organism evidence="1 2">
    <name type="scientific">Trichinella nelsoni</name>
    <dbReference type="NCBI Taxonomy" id="6336"/>
    <lineage>
        <taxon>Eukaryota</taxon>
        <taxon>Metazoa</taxon>
        <taxon>Ecdysozoa</taxon>
        <taxon>Nematoda</taxon>
        <taxon>Enoplea</taxon>
        <taxon>Dorylaimia</taxon>
        <taxon>Trichinellida</taxon>
        <taxon>Trichinellidae</taxon>
        <taxon>Trichinella</taxon>
    </lineage>
</organism>
<evidence type="ECO:0000313" key="1">
    <source>
        <dbReference type="EMBL" id="KRX21778.1"/>
    </source>
</evidence>
<feature type="non-terminal residue" evidence="1">
    <location>
        <position position="1"/>
    </location>
</feature>